<dbReference type="SUPFAM" id="SSF46689">
    <property type="entry name" value="Homeodomain-like"/>
    <property type="match status" value="2"/>
</dbReference>
<dbReference type="KEGG" id="fjg:BB050_04006"/>
<dbReference type="InterPro" id="IPR054015">
    <property type="entry name" value="ExsA-like_N"/>
</dbReference>
<dbReference type="Pfam" id="PF22200">
    <property type="entry name" value="ExsA_N"/>
    <property type="match status" value="1"/>
</dbReference>
<evidence type="ECO:0000256" key="3">
    <source>
        <dbReference type="ARBA" id="ARBA00023163"/>
    </source>
</evidence>
<dbReference type="InterPro" id="IPR037923">
    <property type="entry name" value="HTH-like"/>
</dbReference>
<dbReference type="EMBL" id="CP016907">
    <property type="protein sequence ID" value="AOC97084.1"/>
    <property type="molecule type" value="Genomic_DNA"/>
</dbReference>
<dbReference type="PANTHER" id="PTHR43280:SF2">
    <property type="entry name" value="HTH-TYPE TRANSCRIPTIONAL REGULATOR EXSA"/>
    <property type="match status" value="1"/>
</dbReference>
<reference evidence="6 8" key="2">
    <citation type="submission" date="2016-10" db="EMBL/GenBank/DDBJ databases">
        <authorList>
            <person name="Varghese N."/>
            <person name="Submissions S."/>
        </authorList>
    </citation>
    <scope>NUCLEOTIDE SEQUENCE [LARGE SCALE GENOMIC DNA]</scope>
    <source>
        <strain evidence="6 8">CGMCC 1.6859</strain>
    </source>
</reference>
<dbReference type="Proteomes" id="UP000093276">
    <property type="component" value="Chromosome"/>
</dbReference>
<evidence type="ECO:0000313" key="5">
    <source>
        <dbReference type="EMBL" id="AOC97084.1"/>
    </source>
</evidence>
<evidence type="ECO:0000259" key="4">
    <source>
        <dbReference type="PROSITE" id="PS01124"/>
    </source>
</evidence>
<dbReference type="GeneID" id="32309886"/>
<evidence type="ECO:0000313" key="6">
    <source>
        <dbReference type="EMBL" id="SCY47321.1"/>
    </source>
</evidence>
<keyword evidence="2 6" id="KW-0238">DNA-binding</keyword>
<accession>A0AAC9D3P1</accession>
<dbReference type="Pfam" id="PF12833">
    <property type="entry name" value="HTH_18"/>
    <property type="match status" value="1"/>
</dbReference>
<dbReference type="InterPro" id="IPR018060">
    <property type="entry name" value="HTH_AraC"/>
</dbReference>
<evidence type="ECO:0000313" key="7">
    <source>
        <dbReference type="Proteomes" id="UP000093276"/>
    </source>
</evidence>
<dbReference type="Gene3D" id="1.10.10.60">
    <property type="entry name" value="Homeodomain-like"/>
    <property type="match status" value="2"/>
</dbReference>
<protein>
    <submittedName>
        <fullName evidence="6">AraC-type DNA-binding protein</fullName>
    </submittedName>
    <submittedName>
        <fullName evidence="5">Exoenzyme S synthesis regulatory protein ExsA</fullName>
    </submittedName>
</protein>
<evidence type="ECO:0000256" key="1">
    <source>
        <dbReference type="ARBA" id="ARBA00023015"/>
    </source>
</evidence>
<name>A0AAC9D3P1_9FLAO</name>
<dbReference type="InterPro" id="IPR009057">
    <property type="entry name" value="Homeodomain-like_sf"/>
</dbReference>
<dbReference type="GO" id="GO:0003700">
    <property type="term" value="F:DNA-binding transcription factor activity"/>
    <property type="evidence" value="ECO:0007669"/>
    <property type="project" value="InterPro"/>
</dbReference>
<dbReference type="GO" id="GO:0043565">
    <property type="term" value="F:sequence-specific DNA binding"/>
    <property type="evidence" value="ECO:0007669"/>
    <property type="project" value="InterPro"/>
</dbReference>
<evidence type="ECO:0000313" key="8">
    <source>
        <dbReference type="Proteomes" id="UP000199307"/>
    </source>
</evidence>
<sequence length="267" mass="31356">MDHISRYLTPEIKLSCYEDKFFKSDIMFDDHMLIWFISGETKIIQYDASFLFKKGDIFLIPRNQLATIINYPSNGEPHKTVVMHLSVERLKKFYQNIELVKKPIPENKIYSFNNHPLLESCLASLVPYFDLKSHFSEDLASLKITEALSILRAIDKNVDNVLANFDEPGKIDLIGFMERNFMFNMPLEKLGYLTGRSLSTFNRDFKKHFNTTPQKWLTHKRLELAYYQLAEKKKKPIDVYLEVGFENLSHFSYAFKKLYGISPKQLI</sequence>
<dbReference type="EMBL" id="FMVC01000003">
    <property type="protein sequence ID" value="SCY47321.1"/>
    <property type="molecule type" value="Genomic_DNA"/>
</dbReference>
<proteinExistence type="predicted"/>
<dbReference type="PANTHER" id="PTHR43280">
    <property type="entry name" value="ARAC-FAMILY TRANSCRIPTIONAL REGULATOR"/>
    <property type="match status" value="1"/>
</dbReference>
<gene>
    <name evidence="5" type="primary">exsA_5</name>
    <name evidence="5" type="ORF">BB050_04006</name>
    <name evidence="6" type="ORF">SAMN02927916_2220</name>
</gene>
<feature type="domain" description="HTH araC/xylS-type" evidence="4">
    <location>
        <begin position="171"/>
        <end position="267"/>
    </location>
</feature>
<dbReference type="Proteomes" id="UP000199307">
    <property type="component" value="Unassembled WGS sequence"/>
</dbReference>
<dbReference type="SMART" id="SM00342">
    <property type="entry name" value="HTH_ARAC"/>
    <property type="match status" value="1"/>
</dbReference>
<dbReference type="RefSeq" id="WP_008463560.1">
    <property type="nucleotide sequence ID" value="NZ_CP016907.1"/>
</dbReference>
<keyword evidence="3" id="KW-0804">Transcription</keyword>
<evidence type="ECO:0000256" key="2">
    <source>
        <dbReference type="ARBA" id="ARBA00023125"/>
    </source>
</evidence>
<keyword evidence="1" id="KW-0805">Transcription regulation</keyword>
<keyword evidence="8" id="KW-1185">Reference proteome</keyword>
<organism evidence="5 7">
    <name type="scientific">Flavobacterium anhuiense</name>
    <dbReference type="NCBI Taxonomy" id="459526"/>
    <lineage>
        <taxon>Bacteria</taxon>
        <taxon>Pseudomonadati</taxon>
        <taxon>Bacteroidota</taxon>
        <taxon>Flavobacteriia</taxon>
        <taxon>Flavobacteriales</taxon>
        <taxon>Flavobacteriaceae</taxon>
        <taxon>Flavobacterium</taxon>
    </lineage>
</organism>
<dbReference type="PROSITE" id="PS01124">
    <property type="entry name" value="HTH_ARAC_FAMILY_2"/>
    <property type="match status" value="1"/>
</dbReference>
<dbReference type="AlphaFoldDB" id="A0AAC9D3P1"/>
<reference evidence="5 7" key="1">
    <citation type="submission" date="2016-08" db="EMBL/GenBank/DDBJ databases">
        <title>Complete genome sequence of Flavobacterium johnsoniae strain GSE09, a volatile-producing biocontrol agent isolated from cucumber (Cucumis sativus).</title>
        <authorList>
            <person name="Jeong J.-J."/>
            <person name="Oh J.Y."/>
            <person name="Jim Y.J."/>
            <person name="Sang M.K."/>
            <person name="Kim K.D."/>
        </authorList>
    </citation>
    <scope>NUCLEOTIDE SEQUENCE [LARGE SCALE GENOMIC DNA]</scope>
    <source>
        <strain evidence="5 7">GSE09</strain>
    </source>
</reference>
<dbReference type="SUPFAM" id="SSF51215">
    <property type="entry name" value="Regulatory protein AraC"/>
    <property type="match status" value="1"/>
</dbReference>